<dbReference type="Pfam" id="PF19289">
    <property type="entry name" value="PmbA_TldD_3rd"/>
    <property type="match status" value="1"/>
</dbReference>
<dbReference type="InterPro" id="IPR035068">
    <property type="entry name" value="TldD/PmbA_N"/>
</dbReference>
<dbReference type="PANTHER" id="PTHR43421:SF1">
    <property type="entry name" value="METALLOPROTEASE PMBA"/>
    <property type="match status" value="1"/>
</dbReference>
<dbReference type="EMBL" id="CP043875">
    <property type="protein sequence ID" value="WOF16978.1"/>
    <property type="molecule type" value="Genomic_DNA"/>
</dbReference>
<sequence length="431" mass="45867">MVEKISVIDNILREGQKIADDVEVFFAKASGVGVELKGSQIGEASGSDSCGIGIRVIKDGKIGCSSTNDPLKWKMCLDSAVSGAKLATPQEWGGLPLPSEIEKRDLHTFDTSLKVDISVTTEMINKLKTGASEYEADIVGGSASVSSGGIILANSNGVFYSNEKTRAGVSLETICGTSTGYEFDNSCFQDEIDPVNVGREAAYLAVHSKDGDEIDTGKYDVILSPVAVCQLLGSVVFPSFSGKSVKAKRSFLADKLGECCMDESLSIYDDPFNGMGAALRDSEGVPTRKIDFVKEGVVNEFSYDLKTAYRYGEQSTGSAVRAGSGGAPVIGTHNIYVDGKRENIYDEKAVYAHTVVGAHTANGITGDFSVELSNASWMQDGERGRPIRSAMLSGNIFEMLKDIQGMSPESRKLGSIIVPAMRFGSLSVVGK</sequence>
<gene>
    <name evidence="4" type="ORF">F1737_09915</name>
</gene>
<feature type="domain" description="Metalloprotease TldD/E central" evidence="3">
    <location>
        <begin position="114"/>
        <end position="207"/>
    </location>
</feature>
<dbReference type="InterPro" id="IPR045569">
    <property type="entry name" value="Metalloprtase-TldD/E_C"/>
</dbReference>
<dbReference type="Pfam" id="PF19290">
    <property type="entry name" value="PmbA_TldD_2nd"/>
    <property type="match status" value="1"/>
</dbReference>
<dbReference type="GO" id="GO:0005829">
    <property type="term" value="C:cytosol"/>
    <property type="evidence" value="ECO:0007669"/>
    <property type="project" value="TreeGrafter"/>
</dbReference>
<accession>A0AA97I3R4</accession>
<dbReference type="InterPro" id="IPR036059">
    <property type="entry name" value="TldD/PmbA_sf"/>
</dbReference>
<evidence type="ECO:0000313" key="5">
    <source>
        <dbReference type="Proteomes" id="UP001301797"/>
    </source>
</evidence>
<dbReference type="GeneID" id="85230485"/>
<dbReference type="SUPFAM" id="SSF111283">
    <property type="entry name" value="Putative modulator of DNA gyrase, PmbA/TldD"/>
    <property type="match status" value="1"/>
</dbReference>
<evidence type="ECO:0000313" key="4">
    <source>
        <dbReference type="EMBL" id="WOF16978.1"/>
    </source>
</evidence>
<dbReference type="InterPro" id="IPR002510">
    <property type="entry name" value="Metalloprtase-TldD/E_N"/>
</dbReference>
<protein>
    <submittedName>
        <fullName evidence="4">TldD/PmbA family protein</fullName>
    </submittedName>
</protein>
<dbReference type="GO" id="GO:0006508">
    <property type="term" value="P:proteolysis"/>
    <property type="evidence" value="ECO:0007669"/>
    <property type="project" value="InterPro"/>
</dbReference>
<organism evidence="4 5">
    <name type="scientific">Methanochimaera problematica</name>
    <dbReference type="NCBI Taxonomy" id="2609417"/>
    <lineage>
        <taxon>Archaea</taxon>
        <taxon>Methanobacteriati</taxon>
        <taxon>Methanobacteriota</taxon>
        <taxon>Stenosarchaea group</taxon>
        <taxon>Methanomicrobia</taxon>
        <taxon>Methanomicrobiales</taxon>
        <taxon>Methanomicrobiaceae</taxon>
        <taxon>Methanochimaera</taxon>
    </lineage>
</organism>
<name>A0AA97I3R4_9EURY</name>
<feature type="domain" description="Metalloprotease TldD/E C-terminal" evidence="2">
    <location>
        <begin position="216"/>
        <end position="430"/>
    </location>
</feature>
<proteinExistence type="predicted"/>
<dbReference type="GO" id="GO:0008237">
    <property type="term" value="F:metallopeptidase activity"/>
    <property type="evidence" value="ECO:0007669"/>
    <property type="project" value="InterPro"/>
</dbReference>
<evidence type="ECO:0000259" key="1">
    <source>
        <dbReference type="Pfam" id="PF01523"/>
    </source>
</evidence>
<dbReference type="Pfam" id="PF01523">
    <property type="entry name" value="PmbA_TldD_1st"/>
    <property type="match status" value="1"/>
</dbReference>
<dbReference type="AlphaFoldDB" id="A0AA97I3R4"/>
<dbReference type="RefSeq" id="WP_317136425.1">
    <property type="nucleotide sequence ID" value="NZ_CP043875.1"/>
</dbReference>
<evidence type="ECO:0000259" key="3">
    <source>
        <dbReference type="Pfam" id="PF19290"/>
    </source>
</evidence>
<feature type="domain" description="Metalloprotease TldD/E N-terminal" evidence="1">
    <location>
        <begin position="22"/>
        <end position="82"/>
    </location>
</feature>
<reference evidence="4 5" key="1">
    <citation type="submission" date="2019-09" db="EMBL/GenBank/DDBJ databases">
        <title>The complete genome of Methanoplanus sp. FWC-SCC4.</title>
        <authorList>
            <person name="Chen S.-C."/>
            <person name="Zhou Y.-Z."/>
            <person name="Lai M.-C."/>
        </authorList>
    </citation>
    <scope>NUCLEOTIDE SEQUENCE [LARGE SCALE GENOMIC DNA]</scope>
    <source>
        <strain evidence="4 5">FWC-SCC4</strain>
    </source>
</reference>
<keyword evidence="5" id="KW-1185">Reference proteome</keyword>
<dbReference type="KEGG" id="mefw:F1737_09915"/>
<dbReference type="InterPro" id="IPR045570">
    <property type="entry name" value="Metalloprtase-TldD/E_cen_dom"/>
</dbReference>
<dbReference type="Gene3D" id="3.30.2290.10">
    <property type="entry name" value="PmbA/TldD superfamily"/>
    <property type="match status" value="1"/>
</dbReference>
<dbReference type="InterPro" id="IPR047657">
    <property type="entry name" value="PmbA"/>
</dbReference>
<dbReference type="PANTHER" id="PTHR43421">
    <property type="entry name" value="METALLOPROTEASE PMBA"/>
    <property type="match status" value="1"/>
</dbReference>
<evidence type="ECO:0000259" key="2">
    <source>
        <dbReference type="Pfam" id="PF19289"/>
    </source>
</evidence>
<dbReference type="Proteomes" id="UP001301797">
    <property type="component" value="Chromosome"/>
</dbReference>